<organism evidence="2 3">
    <name type="scientific">Anoxybacteroides voinovskiense</name>
    <dbReference type="NCBI Taxonomy" id="230470"/>
    <lineage>
        <taxon>Bacteria</taxon>
        <taxon>Bacillati</taxon>
        <taxon>Bacillota</taxon>
        <taxon>Bacilli</taxon>
        <taxon>Bacillales</taxon>
        <taxon>Anoxybacillaceae</taxon>
        <taxon>Anoxybacteroides</taxon>
    </lineage>
</organism>
<feature type="transmembrane region" description="Helical" evidence="1">
    <location>
        <begin position="6"/>
        <end position="29"/>
    </location>
</feature>
<keyword evidence="1" id="KW-0812">Transmembrane</keyword>
<evidence type="ECO:0000313" key="3">
    <source>
        <dbReference type="Proteomes" id="UP000559598"/>
    </source>
</evidence>
<evidence type="ECO:0000313" key="2">
    <source>
        <dbReference type="EMBL" id="MBB4074870.1"/>
    </source>
</evidence>
<gene>
    <name evidence="2" type="ORF">GGR02_002664</name>
</gene>
<dbReference type="Proteomes" id="UP000559598">
    <property type="component" value="Unassembled WGS sequence"/>
</dbReference>
<evidence type="ECO:0000256" key="1">
    <source>
        <dbReference type="SAM" id="Phobius"/>
    </source>
</evidence>
<dbReference type="InterPro" id="IPR011989">
    <property type="entry name" value="ARM-like"/>
</dbReference>
<protein>
    <recommendedName>
        <fullName evidence="4">HEAT repeat domain-containing protein</fullName>
    </recommendedName>
</protein>
<dbReference type="RefSeq" id="WP_183185436.1">
    <property type="nucleotide sequence ID" value="NZ_BMNP01000021.1"/>
</dbReference>
<dbReference type="Gene3D" id="1.25.10.10">
    <property type="entry name" value="Leucine-rich Repeat Variant"/>
    <property type="match status" value="1"/>
</dbReference>
<proteinExistence type="predicted"/>
<comment type="caution">
    <text evidence="2">The sequence shown here is derived from an EMBL/GenBank/DDBJ whole genome shotgun (WGS) entry which is preliminary data.</text>
</comment>
<accession>A0A840DPD8</accession>
<dbReference type="Pfam" id="PF13646">
    <property type="entry name" value="HEAT_2"/>
    <property type="match status" value="1"/>
</dbReference>
<dbReference type="InterPro" id="IPR016024">
    <property type="entry name" value="ARM-type_fold"/>
</dbReference>
<keyword evidence="1" id="KW-0472">Membrane</keyword>
<evidence type="ECO:0008006" key="4">
    <source>
        <dbReference type="Google" id="ProtNLM"/>
    </source>
</evidence>
<dbReference type="SUPFAM" id="SSF48371">
    <property type="entry name" value="ARM repeat"/>
    <property type="match status" value="1"/>
</dbReference>
<dbReference type="EMBL" id="JACIDE010000021">
    <property type="protein sequence ID" value="MBB4074870.1"/>
    <property type="molecule type" value="Genomic_DNA"/>
</dbReference>
<dbReference type="AlphaFoldDB" id="A0A840DPD8"/>
<reference evidence="2 3" key="1">
    <citation type="submission" date="2020-08" db="EMBL/GenBank/DDBJ databases">
        <title>Genomic Encyclopedia of Type Strains, Phase IV (KMG-IV): sequencing the most valuable type-strain genomes for metagenomic binning, comparative biology and taxonomic classification.</title>
        <authorList>
            <person name="Goeker M."/>
        </authorList>
    </citation>
    <scope>NUCLEOTIDE SEQUENCE [LARGE SCALE GENOMIC DNA]</scope>
    <source>
        <strain evidence="2 3">DSM 17075</strain>
    </source>
</reference>
<name>A0A840DPD8_9BACL</name>
<keyword evidence="3" id="KW-1185">Reference proteome</keyword>
<sequence length="349" mass="41286">MRQPAIVYFFVLFISLLIVLTSLFLYLVIRKAAENERRRKIDAYKTSYQQTVFRYLNEGIGEGELSCRSPLKQQALLELFEEFSRLIESEHVQARIRAFAETHFQPMIRKQLFHRRWGVRMNALFYIEDFQMKVMINDLERLYQSAKLTKSEEIQLLKIYAIFDCPKLYERMLAPKYPLTEFAYRLLFRHMNDETLKAIVHRFAQWPPLMQYAFIDIVGIRNRSEYGVYLEQLLESESEEIRIRSLKAMATMGYFLSHEKLIHFLSSPLWQERLMAIKVCGKIRANECIPHLVSLLSDPIFSVRSQAAQALLRMENGSQWLKEVATSADDPFARDMAREWLERGVEVWG</sequence>
<keyword evidence="1" id="KW-1133">Transmembrane helix</keyword>